<evidence type="ECO:0000313" key="3">
    <source>
        <dbReference type="Proteomes" id="UP000287609"/>
    </source>
</evidence>
<feature type="region of interest" description="Disordered" evidence="1">
    <location>
        <begin position="1"/>
        <end position="164"/>
    </location>
</feature>
<feature type="compositionally biased region" description="Polar residues" evidence="1">
    <location>
        <begin position="53"/>
        <end position="69"/>
    </location>
</feature>
<proteinExistence type="predicted"/>
<feature type="compositionally biased region" description="Polar residues" evidence="1">
    <location>
        <begin position="1"/>
        <end position="18"/>
    </location>
</feature>
<protein>
    <submittedName>
        <fullName evidence="2">Uncharacterized protein</fullName>
    </submittedName>
</protein>
<dbReference type="Proteomes" id="UP000287609">
    <property type="component" value="Unassembled WGS sequence"/>
</dbReference>
<evidence type="ECO:0000256" key="1">
    <source>
        <dbReference type="SAM" id="MobiDB-lite"/>
    </source>
</evidence>
<accession>A0A430FSG7</accession>
<sequence>MCHTNNHQQTMTQDQGASSDGDKDFQNEATQQDEQQEQSQQGQQGQQSEQPQHCKQQHGNMHSEASVQNGVGGTAADDQADAQYLVDQHAGSEDAGVAENGDQSQQPMQQPNGDGTGVMSPEDPRGEGSLEAIANGTGAEQGSASEQSGPNTANGQHCMQHMNA</sequence>
<comment type="caution">
    <text evidence="2">The sequence shown here is derived from an EMBL/GenBank/DDBJ whole genome shotgun (WGS) entry which is preliminary data.</text>
</comment>
<name>A0A430FSG7_9BIFI</name>
<dbReference type="RefSeq" id="WP_125963011.1">
    <property type="nucleotide sequence ID" value="NZ_QXGM01000001.1"/>
</dbReference>
<keyword evidence="3" id="KW-1185">Reference proteome</keyword>
<feature type="compositionally biased region" description="Low complexity" evidence="1">
    <location>
        <begin position="37"/>
        <end position="51"/>
    </location>
</feature>
<gene>
    <name evidence="2" type="ORF">D2E26_0389</name>
</gene>
<feature type="compositionally biased region" description="Polar residues" evidence="1">
    <location>
        <begin position="138"/>
        <end position="164"/>
    </location>
</feature>
<reference evidence="2 3" key="1">
    <citation type="submission" date="2018-09" db="EMBL/GenBank/DDBJ databases">
        <title>Characterization of the phylogenetic diversity of five novel species belonging to the genus Bifidobacterium.</title>
        <authorList>
            <person name="Lugli G.A."/>
            <person name="Duranti S."/>
            <person name="Milani C."/>
        </authorList>
    </citation>
    <scope>NUCLEOTIDE SEQUENCE [LARGE SCALE GENOMIC DNA]</scope>
    <source>
        <strain evidence="2 3">2036B</strain>
    </source>
</reference>
<dbReference type="EMBL" id="QXGM01000001">
    <property type="protein sequence ID" value="RSX55826.1"/>
    <property type="molecule type" value="Genomic_DNA"/>
</dbReference>
<feature type="compositionally biased region" description="Polar residues" evidence="1">
    <location>
        <begin position="101"/>
        <end position="113"/>
    </location>
</feature>
<dbReference type="AlphaFoldDB" id="A0A430FSG7"/>
<organism evidence="2 3">
    <name type="scientific">Bifidobacterium dolichotidis</name>
    <dbReference type="NCBI Taxonomy" id="2306976"/>
    <lineage>
        <taxon>Bacteria</taxon>
        <taxon>Bacillati</taxon>
        <taxon>Actinomycetota</taxon>
        <taxon>Actinomycetes</taxon>
        <taxon>Bifidobacteriales</taxon>
        <taxon>Bifidobacteriaceae</taxon>
        <taxon>Bifidobacterium</taxon>
    </lineage>
</organism>
<evidence type="ECO:0000313" key="2">
    <source>
        <dbReference type="EMBL" id="RSX55826.1"/>
    </source>
</evidence>